<dbReference type="Proteomes" id="UP000691718">
    <property type="component" value="Unassembled WGS sequence"/>
</dbReference>
<keyword evidence="4" id="KW-0058">Aromatic hydrocarbons catabolism</keyword>
<dbReference type="AlphaFoldDB" id="A0A8S3W155"/>
<keyword evidence="11" id="KW-1185">Reference proteome</keyword>
<comment type="caution">
    <text evidence="10">The sequence shown here is derived from an EMBL/GenBank/DDBJ whole genome shotgun (WGS) entry which is preliminary data.</text>
</comment>
<feature type="region of interest" description="Disordered" evidence="7">
    <location>
        <begin position="1"/>
        <end position="22"/>
    </location>
</feature>
<evidence type="ECO:0000256" key="3">
    <source>
        <dbReference type="ARBA" id="ARBA00022559"/>
    </source>
</evidence>
<organism evidence="10 11">
    <name type="scientific">Parnassius apollo</name>
    <name type="common">Apollo butterfly</name>
    <name type="synonym">Papilio apollo</name>
    <dbReference type="NCBI Taxonomy" id="110799"/>
    <lineage>
        <taxon>Eukaryota</taxon>
        <taxon>Metazoa</taxon>
        <taxon>Ecdysozoa</taxon>
        <taxon>Arthropoda</taxon>
        <taxon>Hexapoda</taxon>
        <taxon>Insecta</taxon>
        <taxon>Pterygota</taxon>
        <taxon>Neoptera</taxon>
        <taxon>Endopterygota</taxon>
        <taxon>Lepidoptera</taxon>
        <taxon>Glossata</taxon>
        <taxon>Ditrysia</taxon>
        <taxon>Papilionoidea</taxon>
        <taxon>Papilionidae</taxon>
        <taxon>Parnassiinae</taxon>
        <taxon>Parnassini</taxon>
        <taxon>Parnassius</taxon>
        <taxon>Parnassius</taxon>
    </lineage>
</organism>
<dbReference type="PROSITE" id="PS00763">
    <property type="entry name" value="GLUTATHIONE_PEROXID_2"/>
    <property type="match status" value="1"/>
</dbReference>
<evidence type="ECO:0000256" key="2">
    <source>
        <dbReference type="ARBA" id="ARBA00010088"/>
    </source>
</evidence>
<dbReference type="PROSITE" id="PS51355">
    <property type="entry name" value="GLUTATHIONE_PEROXID_3"/>
    <property type="match status" value="1"/>
</dbReference>
<dbReference type="GO" id="GO:0097176">
    <property type="term" value="P:epoxide metabolic process"/>
    <property type="evidence" value="ECO:0007669"/>
    <property type="project" value="TreeGrafter"/>
</dbReference>
<proteinExistence type="inferred from homology"/>
<comment type="similarity">
    <text evidence="2">Belongs to the peptidase S33 family.</text>
</comment>
<dbReference type="GO" id="GO:0004601">
    <property type="term" value="F:peroxidase activity"/>
    <property type="evidence" value="ECO:0007669"/>
    <property type="project" value="UniProtKB-KW"/>
</dbReference>
<keyword evidence="3" id="KW-0575">Peroxidase</keyword>
<dbReference type="FunFam" id="3.40.30.10:FF:000025">
    <property type="entry name" value="Glutathione peroxidase"/>
    <property type="match status" value="1"/>
</dbReference>
<keyword evidence="6" id="KW-0560">Oxidoreductase</keyword>
<dbReference type="Pfam" id="PF06441">
    <property type="entry name" value="EHN"/>
    <property type="match status" value="1"/>
</dbReference>
<sequence>MSNKQTKQANKKDNKKKESYKNKQTSTTFSLGKIFSIFAVLGVLASYYVYNVLTTTPELPNIDMNEYWGPYPMNLKQDLSIRPYKIEFSDVIVNDLRERLLHRRPFPPPLDDTGFTYGFNSNFLTRVLDYWQNSYNFKDREQFFNKYNHFKTNIQGLDIHLMHVKPNVPNTIVVPLLLLHGWPGSIREFYEIIPKLTTPTPGYNFVFELIVPSLPGFGFSQGAARPGLSPSKVAVILDNLMKRIGHEHYYIQGGDFGHIVGSIMATLFPDKVLGFHTNMPTVTFNTMANLYVFLGSFWPGLIVEPELQYRMYPLREHMARLLEESGYLHIQATKPDTVGTALTDSPAGLAAYILEKFSTWTNPDYKKANDGNLLAKYSLTHLLDNVMVYWASNSITTSMRMYAESFNKEELSLKLAEIPTSVPTWGIKFKHEIAFHPDCILKLKYKNYLQSTVVEDGGHFAAFENPDILANDIFQAVDTFRQFHNQQRNTEEATIDNKLPDYETAKTIYEFTVKDIHGKYVKLDKYKGHVVLIVNVASECGLTDTNYKQLNELYEKYSTTKNLRILAFPCNQFGGQEPGTPKDILTFTKSRGVKFDLFEKVDVNGENAHPLFKFLKRVQRGTMGDFIKWNFSKFIVDKNGVPVERLGPNLNPLDLEPLLAKYW</sequence>
<keyword evidence="8" id="KW-0812">Transmembrane</keyword>
<dbReference type="CDD" id="cd00340">
    <property type="entry name" value="GSH_Peroxidase"/>
    <property type="match status" value="1"/>
</dbReference>
<reference evidence="10" key="1">
    <citation type="submission" date="2021-04" db="EMBL/GenBank/DDBJ databases">
        <authorList>
            <person name="Tunstrom K."/>
        </authorList>
    </citation>
    <scope>NUCLEOTIDE SEQUENCE</scope>
</reference>
<feature type="compositionally biased region" description="Basic and acidic residues" evidence="7">
    <location>
        <begin position="10"/>
        <end position="21"/>
    </location>
</feature>
<dbReference type="PANTHER" id="PTHR21661:SF35">
    <property type="entry name" value="EPOXIDE HYDROLASE"/>
    <property type="match status" value="1"/>
</dbReference>
<dbReference type="Pfam" id="PF00255">
    <property type="entry name" value="GSHPx"/>
    <property type="match status" value="1"/>
</dbReference>
<evidence type="ECO:0000256" key="5">
    <source>
        <dbReference type="ARBA" id="ARBA00022801"/>
    </source>
</evidence>
<dbReference type="PANTHER" id="PTHR21661">
    <property type="entry name" value="EPOXIDE HYDROLASE 1-RELATED"/>
    <property type="match status" value="1"/>
</dbReference>
<accession>A0A8S3W155</accession>
<gene>
    <name evidence="10" type="ORF">PAPOLLO_LOCUS880</name>
</gene>
<comment type="similarity">
    <text evidence="1">Belongs to the glutathione peroxidase family.</text>
</comment>
<dbReference type="InterPro" id="IPR029760">
    <property type="entry name" value="GPX_CS"/>
</dbReference>
<protein>
    <submittedName>
        <fullName evidence="10">(apollo) hypothetical protein</fullName>
    </submittedName>
</protein>
<evidence type="ECO:0000259" key="9">
    <source>
        <dbReference type="Pfam" id="PF06441"/>
    </source>
</evidence>
<keyword evidence="5" id="KW-0378">Hydrolase</keyword>
<dbReference type="InterPro" id="IPR010497">
    <property type="entry name" value="Epoxide_hydro_N"/>
</dbReference>
<dbReference type="InterPro" id="IPR000889">
    <property type="entry name" value="Glutathione_peroxidase"/>
</dbReference>
<dbReference type="GO" id="GO:0006979">
    <property type="term" value="P:response to oxidative stress"/>
    <property type="evidence" value="ECO:0007669"/>
    <property type="project" value="InterPro"/>
</dbReference>
<dbReference type="GO" id="GO:0004301">
    <property type="term" value="F:epoxide hydrolase activity"/>
    <property type="evidence" value="ECO:0007669"/>
    <property type="project" value="TreeGrafter"/>
</dbReference>
<keyword evidence="8" id="KW-1133">Transmembrane helix</keyword>
<dbReference type="OrthoDB" id="7130006at2759"/>
<dbReference type="PROSITE" id="PS00460">
    <property type="entry name" value="GLUTATHIONE_PEROXID_1"/>
    <property type="match status" value="1"/>
</dbReference>
<dbReference type="EMBL" id="CAJQZP010000049">
    <property type="protein sequence ID" value="CAG4934824.1"/>
    <property type="molecule type" value="Genomic_DNA"/>
</dbReference>
<dbReference type="InterPro" id="IPR029759">
    <property type="entry name" value="GPX_AS"/>
</dbReference>
<evidence type="ECO:0000256" key="8">
    <source>
        <dbReference type="SAM" id="Phobius"/>
    </source>
</evidence>
<name>A0A8S3W155_PARAO</name>
<evidence type="ECO:0000256" key="7">
    <source>
        <dbReference type="SAM" id="MobiDB-lite"/>
    </source>
</evidence>
<evidence type="ECO:0000256" key="6">
    <source>
        <dbReference type="ARBA" id="ARBA00023002"/>
    </source>
</evidence>
<keyword evidence="8" id="KW-0472">Membrane</keyword>
<evidence type="ECO:0000313" key="10">
    <source>
        <dbReference type="EMBL" id="CAG4934824.1"/>
    </source>
</evidence>
<evidence type="ECO:0000256" key="4">
    <source>
        <dbReference type="ARBA" id="ARBA00022797"/>
    </source>
</evidence>
<evidence type="ECO:0000256" key="1">
    <source>
        <dbReference type="ARBA" id="ARBA00006926"/>
    </source>
</evidence>
<evidence type="ECO:0000313" key="11">
    <source>
        <dbReference type="Proteomes" id="UP000691718"/>
    </source>
</evidence>
<feature type="domain" description="Epoxide hydrolase N-terminal" evidence="9">
    <location>
        <begin position="81"/>
        <end position="189"/>
    </location>
</feature>
<feature type="transmembrane region" description="Helical" evidence="8">
    <location>
        <begin position="31"/>
        <end position="50"/>
    </location>
</feature>